<dbReference type="PANTHER" id="PTHR23334">
    <property type="entry name" value="CCAAT/ENHANCER BINDING PROTEIN"/>
    <property type="match status" value="1"/>
</dbReference>
<dbReference type="CDD" id="cd14693">
    <property type="entry name" value="bZIP_CEBP"/>
    <property type="match status" value="1"/>
</dbReference>
<dbReference type="GeneID" id="106159324"/>
<dbReference type="GO" id="GO:0006351">
    <property type="term" value="P:DNA-templated transcription"/>
    <property type="evidence" value="ECO:0007669"/>
    <property type="project" value="InterPro"/>
</dbReference>
<feature type="compositionally biased region" description="Basic residues" evidence="2">
    <location>
        <begin position="220"/>
        <end position="230"/>
    </location>
</feature>
<gene>
    <name evidence="5" type="primary">LOC106159324</name>
</gene>
<dbReference type="PROSITE" id="PS50217">
    <property type="entry name" value="BZIP"/>
    <property type="match status" value="1"/>
</dbReference>
<feature type="region of interest" description="Disordered" evidence="2">
    <location>
        <begin position="209"/>
        <end position="256"/>
    </location>
</feature>
<dbReference type="Proteomes" id="UP000085678">
    <property type="component" value="Unplaced"/>
</dbReference>
<evidence type="ECO:0000256" key="1">
    <source>
        <dbReference type="SAM" id="Coils"/>
    </source>
</evidence>
<proteinExistence type="predicted"/>
<dbReference type="InParanoid" id="A0A1S3HYE9"/>
<feature type="coiled-coil region" evidence="1">
    <location>
        <begin position="262"/>
        <end position="296"/>
    </location>
</feature>
<sequence length="317" mass="34628">CEARLTIPRSLSCFQGSDLDFAKIGQPYNGTGNTPDISAYELLELDSTCGTGLLGSVNQHSPHLYEFDPFETLKKGTQPQGPGGVGGITFNFEEEVLGTNNEVSFDLQSLIEDTCSGFPSDDQLLSDILGDCKPNLTAVSTTGGAFVQALSPSAGSTASNHSNISESMPQPTDLETLTSWVVKQEGSPPPCEVSTATNTRTKVPVTVTEADLPTSPTNRLKARPPGRGKKRVYEKNSEEYRQRRERNNVAVRKSRDKAKLKQIETECKVKELSDQNQTLQKKLDLLTKELNVLKGLFINTGATIPNEYKDLLKDLCR</sequence>
<dbReference type="STRING" id="7574.A0A1S3HYE9"/>
<dbReference type="RefSeq" id="XP_013391038.1">
    <property type="nucleotide sequence ID" value="XM_013535584.1"/>
</dbReference>
<dbReference type="SUPFAM" id="SSF57959">
    <property type="entry name" value="Leucine zipper domain"/>
    <property type="match status" value="1"/>
</dbReference>
<dbReference type="InterPro" id="IPR004827">
    <property type="entry name" value="bZIP"/>
</dbReference>
<evidence type="ECO:0000256" key="2">
    <source>
        <dbReference type="SAM" id="MobiDB-lite"/>
    </source>
</evidence>
<name>A0A1S3HYE9_LINAN</name>
<dbReference type="SMART" id="SM00338">
    <property type="entry name" value="BRLZ"/>
    <property type="match status" value="1"/>
</dbReference>
<reference evidence="5" key="1">
    <citation type="submission" date="2025-08" db="UniProtKB">
        <authorList>
            <consortium name="RefSeq"/>
        </authorList>
    </citation>
    <scope>IDENTIFICATION</scope>
    <source>
        <tissue evidence="5">Gonads</tissue>
    </source>
</reference>
<dbReference type="Pfam" id="PF07716">
    <property type="entry name" value="bZIP_2"/>
    <property type="match status" value="1"/>
</dbReference>
<dbReference type="PANTHER" id="PTHR23334:SF20">
    <property type="entry name" value="BASIC LEUCINE ZIPPER 24"/>
    <property type="match status" value="1"/>
</dbReference>
<feature type="compositionally biased region" description="Basic and acidic residues" evidence="2">
    <location>
        <begin position="231"/>
        <end position="247"/>
    </location>
</feature>
<dbReference type="OrthoDB" id="10032067at2759"/>
<dbReference type="AlphaFoldDB" id="A0A1S3HYE9"/>
<evidence type="ECO:0000259" key="3">
    <source>
        <dbReference type="PROSITE" id="PS50217"/>
    </source>
</evidence>
<protein>
    <submittedName>
        <fullName evidence="5">Uncharacterized protein LOC106159324</fullName>
    </submittedName>
</protein>
<evidence type="ECO:0000313" key="5">
    <source>
        <dbReference type="RefSeq" id="XP_013391038.1"/>
    </source>
</evidence>
<keyword evidence="1" id="KW-0175">Coiled coil</keyword>
<dbReference type="InterPro" id="IPR046347">
    <property type="entry name" value="bZIP_sf"/>
</dbReference>
<keyword evidence="4" id="KW-1185">Reference proteome</keyword>
<organism evidence="4 5">
    <name type="scientific">Lingula anatina</name>
    <name type="common">Brachiopod</name>
    <name type="synonym">Lingula unguis</name>
    <dbReference type="NCBI Taxonomy" id="7574"/>
    <lineage>
        <taxon>Eukaryota</taxon>
        <taxon>Metazoa</taxon>
        <taxon>Spiralia</taxon>
        <taxon>Lophotrochozoa</taxon>
        <taxon>Brachiopoda</taxon>
        <taxon>Linguliformea</taxon>
        <taxon>Lingulata</taxon>
        <taxon>Lingulida</taxon>
        <taxon>Linguloidea</taxon>
        <taxon>Lingulidae</taxon>
        <taxon>Lingula</taxon>
    </lineage>
</organism>
<dbReference type="InterPro" id="IPR031106">
    <property type="entry name" value="C/EBP"/>
</dbReference>
<feature type="non-terminal residue" evidence="5">
    <location>
        <position position="1"/>
    </location>
</feature>
<feature type="domain" description="BZIP" evidence="3">
    <location>
        <begin position="237"/>
        <end position="300"/>
    </location>
</feature>
<evidence type="ECO:0000313" key="4">
    <source>
        <dbReference type="Proteomes" id="UP000085678"/>
    </source>
</evidence>
<accession>A0A1S3HYE9</accession>
<dbReference type="KEGG" id="lak:106159324"/>
<dbReference type="GO" id="GO:0000981">
    <property type="term" value="F:DNA-binding transcription factor activity, RNA polymerase II-specific"/>
    <property type="evidence" value="ECO:0007669"/>
    <property type="project" value="TreeGrafter"/>
</dbReference>
<dbReference type="GO" id="GO:0000978">
    <property type="term" value="F:RNA polymerase II cis-regulatory region sequence-specific DNA binding"/>
    <property type="evidence" value="ECO:0007669"/>
    <property type="project" value="TreeGrafter"/>
</dbReference>
<dbReference type="Gene3D" id="1.20.5.170">
    <property type="match status" value="1"/>
</dbReference>